<dbReference type="Pfam" id="PF16473">
    <property type="entry name" value="Rv2179c-like"/>
    <property type="match status" value="1"/>
</dbReference>
<gene>
    <name evidence="2" type="ORF">LCGC14_0430660</name>
</gene>
<dbReference type="Gene3D" id="3.30.420.10">
    <property type="entry name" value="Ribonuclease H-like superfamily/Ribonuclease H"/>
    <property type="match status" value="1"/>
</dbReference>
<reference evidence="2" key="1">
    <citation type="journal article" date="2015" name="Nature">
        <title>Complex archaea that bridge the gap between prokaryotes and eukaryotes.</title>
        <authorList>
            <person name="Spang A."/>
            <person name="Saw J.H."/>
            <person name="Jorgensen S.L."/>
            <person name="Zaremba-Niedzwiedzka K."/>
            <person name="Martijn J."/>
            <person name="Lind A.E."/>
            <person name="van Eijk R."/>
            <person name="Schleper C."/>
            <person name="Guy L."/>
            <person name="Ettema T.J."/>
        </authorList>
    </citation>
    <scope>NUCLEOTIDE SEQUENCE</scope>
</reference>
<dbReference type="InterPro" id="IPR033390">
    <property type="entry name" value="Rv2179c-like"/>
</dbReference>
<feature type="domain" description="3'-5' exoribonuclease Rv2179c-like" evidence="1">
    <location>
        <begin position="2"/>
        <end position="159"/>
    </location>
</feature>
<dbReference type="EMBL" id="LAZR01000402">
    <property type="protein sequence ID" value="KKN70488.1"/>
    <property type="molecule type" value="Genomic_DNA"/>
</dbReference>
<accession>A0A0F9VXP8</accession>
<dbReference type="InterPro" id="IPR036397">
    <property type="entry name" value="RNaseH_sf"/>
</dbReference>
<dbReference type="InterPro" id="IPR012337">
    <property type="entry name" value="RNaseH-like_sf"/>
</dbReference>
<protein>
    <recommendedName>
        <fullName evidence="1">3'-5' exoribonuclease Rv2179c-like domain-containing protein</fullName>
    </recommendedName>
</protein>
<evidence type="ECO:0000259" key="1">
    <source>
        <dbReference type="Pfam" id="PF16473"/>
    </source>
</evidence>
<dbReference type="SUPFAM" id="SSF53098">
    <property type="entry name" value="Ribonuclease H-like"/>
    <property type="match status" value="1"/>
</dbReference>
<name>A0A0F9VXP8_9ZZZZ</name>
<evidence type="ECO:0000313" key="2">
    <source>
        <dbReference type="EMBL" id="KKN70488.1"/>
    </source>
</evidence>
<sequence length="182" mass="21264">MRYFLDTEFIEVPGDGHNDPTIDLISIGVVAEDGREYYAISSDFDDEWIHENGDGWVVDNVLSKLPDRSDPAWRSRAQIKADLLNFIGPKPEFWGYYPAYDWVVFCWLFGRMIDLPKGWPKYCRDLKQMADMCGGIKFPKQKDGEHCALDDARWNKDMYDYLRIQSQEFMDLVNHEQSSSKS</sequence>
<comment type="caution">
    <text evidence="2">The sequence shown here is derived from an EMBL/GenBank/DDBJ whole genome shotgun (WGS) entry which is preliminary data.</text>
</comment>
<dbReference type="GO" id="GO:0003676">
    <property type="term" value="F:nucleic acid binding"/>
    <property type="evidence" value="ECO:0007669"/>
    <property type="project" value="InterPro"/>
</dbReference>
<proteinExistence type="predicted"/>
<organism evidence="2">
    <name type="scientific">marine sediment metagenome</name>
    <dbReference type="NCBI Taxonomy" id="412755"/>
    <lineage>
        <taxon>unclassified sequences</taxon>
        <taxon>metagenomes</taxon>
        <taxon>ecological metagenomes</taxon>
    </lineage>
</organism>
<dbReference type="AlphaFoldDB" id="A0A0F9VXP8"/>